<evidence type="ECO:0000256" key="1">
    <source>
        <dbReference type="SAM" id="MobiDB-lite"/>
    </source>
</evidence>
<sequence length="562" mass="62354">MASRKGATESGETAEVNALAQPRQARVHPKPETDSLLSQKTSQGGKSTKTSLWKLPWMFIWEVLAIILSSGILAAIIVILDHYHHHPQPAWKTVSLNSVISWLSTVSKGCVLFAISEGIGQLKWVWFTQKSRPLVDLDTFDGASRGVFGCAGLVWRLRARHFAVLGSVAVTLALAFDPFIQNLIHYYPNLVMDSTGTAVVSSNSLYNAIGPLYAPEIDYLHTEMKATIYNSLFNSDSSKSWSIPRYTCSTGNCTWDPIATLEIRASCANITDKLEYEFHHGPKDQVHKRNDIGLQPNYTFSSLKSGGTNITADIETTFLDGTLVIFGSMPPLVYNDTFMPPIQLIAPDGLLGKQLWNLEGDFFMVRDPKMQAIECTVYPAVRSFRPRVTEGVYHEETLEIWEERPTKDFWRGDRCELHPPWGPEKGVGPGKVFAIGMRSVQAMRYFFRGFFTGQADVSATGYFYTSTTGFRTEAIGYASADLMQLMVLSNITGCTASSVEKLHCVMDNVATAMSKAMRDDESSSNLATTDGKAMTSLTYYVEDSTGYDSNLEKSDDSYHIPV</sequence>
<feature type="transmembrane region" description="Helical" evidence="2">
    <location>
        <begin position="100"/>
        <end position="122"/>
    </location>
</feature>
<dbReference type="Proteomes" id="UP000191691">
    <property type="component" value="Unassembled WGS sequence"/>
</dbReference>
<keyword evidence="2" id="KW-1133">Transmembrane helix</keyword>
<dbReference type="Pfam" id="PF11374">
    <property type="entry name" value="DUF3176"/>
    <property type="match status" value="1"/>
</dbReference>
<organism evidence="3 4">
    <name type="scientific">Penicillium nalgiovense</name>
    <dbReference type="NCBI Taxonomy" id="60175"/>
    <lineage>
        <taxon>Eukaryota</taxon>
        <taxon>Fungi</taxon>
        <taxon>Dikarya</taxon>
        <taxon>Ascomycota</taxon>
        <taxon>Pezizomycotina</taxon>
        <taxon>Eurotiomycetes</taxon>
        <taxon>Eurotiomycetidae</taxon>
        <taxon>Eurotiales</taxon>
        <taxon>Aspergillaceae</taxon>
        <taxon>Penicillium</taxon>
    </lineage>
</organism>
<dbReference type="PANTHER" id="PTHR35394:SF5">
    <property type="entry name" value="DUF3176 DOMAIN-CONTAINING PROTEIN"/>
    <property type="match status" value="1"/>
</dbReference>
<evidence type="ECO:0000313" key="4">
    <source>
        <dbReference type="Proteomes" id="UP000191691"/>
    </source>
</evidence>
<dbReference type="InterPro" id="IPR021514">
    <property type="entry name" value="DUF3176"/>
</dbReference>
<dbReference type="PANTHER" id="PTHR35394">
    <property type="entry name" value="DUF3176 DOMAIN-CONTAINING PROTEIN"/>
    <property type="match status" value="1"/>
</dbReference>
<feature type="transmembrane region" description="Helical" evidence="2">
    <location>
        <begin position="162"/>
        <end position="180"/>
    </location>
</feature>
<feature type="compositionally biased region" description="Polar residues" evidence="1">
    <location>
        <begin position="35"/>
        <end position="48"/>
    </location>
</feature>
<dbReference type="EMBL" id="MOOB01000003">
    <property type="protein sequence ID" value="OQE94694.1"/>
    <property type="molecule type" value="Genomic_DNA"/>
</dbReference>
<keyword evidence="2" id="KW-0472">Membrane</keyword>
<name>A0A1V6Z5D1_PENNA</name>
<evidence type="ECO:0000256" key="2">
    <source>
        <dbReference type="SAM" id="Phobius"/>
    </source>
</evidence>
<reference evidence="4" key="1">
    <citation type="journal article" date="2017" name="Nat. Microbiol.">
        <title>Global analysis of biosynthetic gene clusters reveals vast potential of secondary metabolite production in Penicillium species.</title>
        <authorList>
            <person name="Nielsen J.C."/>
            <person name="Grijseels S."/>
            <person name="Prigent S."/>
            <person name="Ji B."/>
            <person name="Dainat J."/>
            <person name="Nielsen K.F."/>
            <person name="Frisvad J.C."/>
            <person name="Workman M."/>
            <person name="Nielsen J."/>
        </authorList>
    </citation>
    <scope>NUCLEOTIDE SEQUENCE [LARGE SCALE GENOMIC DNA]</scope>
    <source>
        <strain evidence="4">IBT 13039</strain>
    </source>
</reference>
<dbReference type="AlphaFoldDB" id="A0A1V6Z5D1"/>
<dbReference type="STRING" id="60175.A0A1V6Z5D1"/>
<evidence type="ECO:0000313" key="3">
    <source>
        <dbReference type="EMBL" id="OQE94694.1"/>
    </source>
</evidence>
<proteinExistence type="predicted"/>
<feature type="region of interest" description="Disordered" evidence="1">
    <location>
        <begin position="1"/>
        <end position="48"/>
    </location>
</feature>
<comment type="caution">
    <text evidence="3">The sequence shown here is derived from an EMBL/GenBank/DDBJ whole genome shotgun (WGS) entry which is preliminary data.</text>
</comment>
<accession>A0A1V6Z5D1</accession>
<gene>
    <name evidence="3" type="ORF">PENNAL_c0003G08080</name>
</gene>
<keyword evidence="4" id="KW-1185">Reference proteome</keyword>
<protein>
    <submittedName>
        <fullName evidence="3">Uncharacterized protein</fullName>
    </submittedName>
</protein>
<dbReference type="OMA" id="EAQCANI"/>
<keyword evidence="2" id="KW-0812">Transmembrane</keyword>
<feature type="transmembrane region" description="Helical" evidence="2">
    <location>
        <begin position="59"/>
        <end position="80"/>
    </location>
</feature>